<dbReference type="EMBL" id="CAICTM010002495">
    <property type="protein sequence ID" value="CAB9529414.1"/>
    <property type="molecule type" value="Genomic_DNA"/>
</dbReference>
<sequence>MNTLRRHLSLVCFVLLVCSPTNVCASAATATARKSNKGAKGIRGVHASSVRSKSESDSDSGVRGRELKKKGKGGGGNGLIELEVCFTDPEGTVDEIRNNGFESLGDQDCFLSPIGGCPGGCCRVGLTLTCDITNFLPQLPCICNGLTKGTPIGVITMAQEYEFSTNSTNSTQSNSTVP</sequence>
<evidence type="ECO:0000256" key="2">
    <source>
        <dbReference type="SAM" id="SignalP"/>
    </source>
</evidence>
<organism evidence="3 4">
    <name type="scientific">Seminavis robusta</name>
    <dbReference type="NCBI Taxonomy" id="568900"/>
    <lineage>
        <taxon>Eukaryota</taxon>
        <taxon>Sar</taxon>
        <taxon>Stramenopiles</taxon>
        <taxon>Ochrophyta</taxon>
        <taxon>Bacillariophyta</taxon>
        <taxon>Bacillariophyceae</taxon>
        <taxon>Bacillariophycidae</taxon>
        <taxon>Naviculales</taxon>
        <taxon>Naviculaceae</taxon>
        <taxon>Seminavis</taxon>
    </lineage>
</organism>
<feature type="signal peptide" evidence="2">
    <location>
        <begin position="1"/>
        <end position="25"/>
    </location>
</feature>
<evidence type="ECO:0008006" key="5">
    <source>
        <dbReference type="Google" id="ProtNLM"/>
    </source>
</evidence>
<feature type="region of interest" description="Disordered" evidence="1">
    <location>
        <begin position="39"/>
        <end position="74"/>
    </location>
</feature>
<evidence type="ECO:0000313" key="3">
    <source>
        <dbReference type="EMBL" id="CAB9529414.1"/>
    </source>
</evidence>
<keyword evidence="2" id="KW-0732">Signal</keyword>
<keyword evidence="4" id="KW-1185">Reference proteome</keyword>
<dbReference type="Proteomes" id="UP001153069">
    <property type="component" value="Unassembled WGS sequence"/>
</dbReference>
<gene>
    <name evidence="3" type="ORF">SEMRO_2497_G329350.1</name>
</gene>
<evidence type="ECO:0000313" key="4">
    <source>
        <dbReference type="Proteomes" id="UP001153069"/>
    </source>
</evidence>
<dbReference type="AlphaFoldDB" id="A0A9N8F0Z5"/>
<evidence type="ECO:0000256" key="1">
    <source>
        <dbReference type="SAM" id="MobiDB-lite"/>
    </source>
</evidence>
<feature type="compositionally biased region" description="Basic and acidic residues" evidence="1">
    <location>
        <begin position="52"/>
        <end position="65"/>
    </location>
</feature>
<name>A0A9N8F0Z5_9STRA</name>
<accession>A0A9N8F0Z5</accession>
<proteinExistence type="predicted"/>
<feature type="chain" id="PRO_5040494890" description="2Fe-2S ferredoxin-type domain-containing protein" evidence="2">
    <location>
        <begin position="26"/>
        <end position="178"/>
    </location>
</feature>
<comment type="caution">
    <text evidence="3">The sequence shown here is derived from an EMBL/GenBank/DDBJ whole genome shotgun (WGS) entry which is preliminary data.</text>
</comment>
<protein>
    <recommendedName>
        <fullName evidence="5">2Fe-2S ferredoxin-type domain-containing protein</fullName>
    </recommendedName>
</protein>
<reference evidence="3" key="1">
    <citation type="submission" date="2020-06" db="EMBL/GenBank/DDBJ databases">
        <authorList>
            <consortium name="Plant Systems Biology data submission"/>
        </authorList>
    </citation>
    <scope>NUCLEOTIDE SEQUENCE</scope>
    <source>
        <strain evidence="3">D6</strain>
    </source>
</reference>